<protein>
    <recommendedName>
        <fullName evidence="1">HTH cro/C1-type domain-containing protein</fullName>
    </recommendedName>
</protein>
<dbReference type="Gene3D" id="1.10.260.40">
    <property type="entry name" value="lambda repressor-like DNA-binding domains"/>
    <property type="match status" value="1"/>
</dbReference>
<dbReference type="InterPro" id="IPR010982">
    <property type="entry name" value="Lambda_DNA-bd_dom_sf"/>
</dbReference>
<dbReference type="PROSITE" id="PS50943">
    <property type="entry name" value="HTH_CROC1"/>
    <property type="match status" value="1"/>
</dbReference>
<dbReference type="AlphaFoldDB" id="A0A0R2HVI9"/>
<dbReference type="SUPFAM" id="SSF47413">
    <property type="entry name" value="lambda repressor-like DNA-binding domains"/>
    <property type="match status" value="1"/>
</dbReference>
<reference evidence="2 3" key="1">
    <citation type="journal article" date="2015" name="Genome Announc.">
        <title>Expanding the biotechnology potential of lactobacilli through comparative genomics of 213 strains and associated genera.</title>
        <authorList>
            <person name="Sun Z."/>
            <person name="Harris H.M."/>
            <person name="McCann A."/>
            <person name="Guo C."/>
            <person name="Argimon S."/>
            <person name="Zhang W."/>
            <person name="Yang X."/>
            <person name="Jeffery I.B."/>
            <person name="Cooney J.C."/>
            <person name="Kagawa T.F."/>
            <person name="Liu W."/>
            <person name="Song Y."/>
            <person name="Salvetti E."/>
            <person name="Wrobel A."/>
            <person name="Rasinkangas P."/>
            <person name="Parkhill J."/>
            <person name="Rea M.C."/>
            <person name="O'Sullivan O."/>
            <person name="Ritari J."/>
            <person name="Douillard F.P."/>
            <person name="Paul Ross R."/>
            <person name="Yang R."/>
            <person name="Briner A.E."/>
            <person name="Felis G.E."/>
            <person name="de Vos W.M."/>
            <person name="Barrangou R."/>
            <person name="Klaenhammer T.R."/>
            <person name="Caufield P.W."/>
            <person name="Cui Y."/>
            <person name="Zhang H."/>
            <person name="O'Toole P.W."/>
        </authorList>
    </citation>
    <scope>NUCLEOTIDE SEQUENCE [LARGE SCALE GENOMIC DNA]</scope>
    <source>
        <strain evidence="2 3">DSM 20623</strain>
    </source>
</reference>
<dbReference type="EMBL" id="JQBS01000024">
    <property type="protein sequence ID" value="KRN56720.1"/>
    <property type="molecule type" value="Genomic_DNA"/>
</dbReference>
<dbReference type="SMART" id="SM00530">
    <property type="entry name" value="HTH_XRE"/>
    <property type="match status" value="1"/>
</dbReference>
<comment type="caution">
    <text evidence="2">The sequence shown here is derived from an EMBL/GenBank/DDBJ whole genome shotgun (WGS) entry which is preliminary data.</text>
</comment>
<dbReference type="PATRIC" id="fig|1449336.4.peg.989"/>
<feature type="domain" description="HTH cro/C1-type" evidence="1">
    <location>
        <begin position="23"/>
        <end position="75"/>
    </location>
</feature>
<evidence type="ECO:0000259" key="1">
    <source>
        <dbReference type="PROSITE" id="PS50943"/>
    </source>
</evidence>
<gene>
    <name evidence="2" type="ORF">IV74_GL000968</name>
</gene>
<dbReference type="CDD" id="cd00093">
    <property type="entry name" value="HTH_XRE"/>
    <property type="match status" value="1"/>
</dbReference>
<dbReference type="Proteomes" id="UP000051658">
    <property type="component" value="Unassembled WGS sequence"/>
</dbReference>
<dbReference type="eggNOG" id="COG1396">
    <property type="taxonomic scope" value="Bacteria"/>
</dbReference>
<name>A0A0R2HVI9_CARDV</name>
<dbReference type="InterPro" id="IPR001387">
    <property type="entry name" value="Cro/C1-type_HTH"/>
</dbReference>
<evidence type="ECO:0000313" key="2">
    <source>
        <dbReference type="EMBL" id="KRN56720.1"/>
    </source>
</evidence>
<keyword evidence="3" id="KW-1185">Reference proteome</keyword>
<dbReference type="Pfam" id="PF12844">
    <property type="entry name" value="HTH_19"/>
    <property type="match status" value="1"/>
</dbReference>
<organism evidence="2 3">
    <name type="scientific">Carnobacterium divergens DSM 20623</name>
    <dbReference type="NCBI Taxonomy" id="1449336"/>
    <lineage>
        <taxon>Bacteria</taxon>
        <taxon>Bacillati</taxon>
        <taxon>Bacillota</taxon>
        <taxon>Bacilli</taxon>
        <taxon>Lactobacillales</taxon>
        <taxon>Carnobacteriaceae</taxon>
        <taxon>Carnobacterium</taxon>
    </lineage>
</organism>
<dbReference type="GO" id="GO:0003677">
    <property type="term" value="F:DNA binding"/>
    <property type="evidence" value="ECO:0007669"/>
    <property type="project" value="InterPro"/>
</dbReference>
<accession>A0A0R2HVI9</accession>
<evidence type="ECO:0000313" key="3">
    <source>
        <dbReference type="Proteomes" id="UP000051658"/>
    </source>
</evidence>
<sequence>MKNQFFKRFSEQKGDPMNIYEKIKFLSKQRGVTIAELERTLHFGNSTIRKWEKQSPSVDRLHKVSNYFNVSISMLLNEQEDNYASELSHFILLQTSDLKEELQAYLIQDFKDYLEFKTDKVKKEQKD</sequence>
<proteinExistence type="predicted"/>